<dbReference type="EMBL" id="CP036339">
    <property type="protein sequence ID" value="QDT71209.1"/>
    <property type="molecule type" value="Genomic_DNA"/>
</dbReference>
<feature type="domain" description="CAAX prenyl protease 2/Lysostaphin resistance protein A-like" evidence="2">
    <location>
        <begin position="207"/>
        <end position="299"/>
    </location>
</feature>
<feature type="transmembrane region" description="Helical" evidence="1">
    <location>
        <begin position="250"/>
        <end position="274"/>
    </location>
</feature>
<dbReference type="NCBIfam" id="TIGR03008">
    <property type="entry name" value="pepcterm_CAAX"/>
    <property type="match status" value="1"/>
</dbReference>
<protein>
    <submittedName>
        <fullName evidence="3">CAAX amino terminal protease self-immunity</fullName>
    </submittedName>
</protein>
<evidence type="ECO:0000313" key="4">
    <source>
        <dbReference type="Proteomes" id="UP000317909"/>
    </source>
</evidence>
<dbReference type="AlphaFoldDB" id="A0A517TS69"/>
<feature type="transmembrane region" description="Helical" evidence="1">
    <location>
        <begin position="286"/>
        <end position="307"/>
    </location>
</feature>
<dbReference type="InterPro" id="IPR014346">
    <property type="entry name" value="Prenyl_protease-related"/>
</dbReference>
<dbReference type="GO" id="GO:0006508">
    <property type="term" value="P:proteolysis"/>
    <property type="evidence" value="ECO:0007669"/>
    <property type="project" value="UniProtKB-KW"/>
</dbReference>
<dbReference type="RefSeq" id="WP_168206609.1">
    <property type="nucleotide sequence ID" value="NZ_CP036339.1"/>
</dbReference>
<feature type="transmembrane region" description="Helical" evidence="1">
    <location>
        <begin position="36"/>
        <end position="54"/>
    </location>
</feature>
<feature type="transmembrane region" description="Helical" evidence="1">
    <location>
        <begin position="120"/>
        <end position="141"/>
    </location>
</feature>
<evidence type="ECO:0000256" key="1">
    <source>
        <dbReference type="SAM" id="Phobius"/>
    </source>
</evidence>
<dbReference type="Pfam" id="PF02517">
    <property type="entry name" value="Rce1-like"/>
    <property type="match status" value="1"/>
</dbReference>
<dbReference type="GO" id="GO:0080120">
    <property type="term" value="P:CAAX-box protein maturation"/>
    <property type="evidence" value="ECO:0007669"/>
    <property type="project" value="UniProtKB-ARBA"/>
</dbReference>
<keyword evidence="3" id="KW-0645">Protease</keyword>
<keyword evidence="4" id="KW-1185">Reference proteome</keyword>
<proteinExistence type="predicted"/>
<dbReference type="Proteomes" id="UP000317909">
    <property type="component" value="Chromosome"/>
</dbReference>
<evidence type="ECO:0000313" key="3">
    <source>
        <dbReference type="EMBL" id="QDT71209.1"/>
    </source>
</evidence>
<name>A0A517TS69_9BACT</name>
<gene>
    <name evidence="3" type="ORF">I41_03640</name>
</gene>
<feature type="transmembrane region" description="Helical" evidence="1">
    <location>
        <begin position="147"/>
        <end position="168"/>
    </location>
</feature>
<keyword evidence="1" id="KW-0812">Transmembrane</keyword>
<evidence type="ECO:0000259" key="2">
    <source>
        <dbReference type="Pfam" id="PF02517"/>
    </source>
</evidence>
<dbReference type="InterPro" id="IPR003675">
    <property type="entry name" value="Rce1/LyrA-like_dom"/>
</dbReference>
<keyword evidence="1" id="KW-1133">Transmembrane helix</keyword>
<keyword evidence="1" id="KW-0472">Membrane</keyword>
<reference evidence="3 4" key="1">
    <citation type="submission" date="2019-02" db="EMBL/GenBank/DDBJ databases">
        <title>Deep-cultivation of Planctomycetes and their phenomic and genomic characterization uncovers novel biology.</title>
        <authorList>
            <person name="Wiegand S."/>
            <person name="Jogler M."/>
            <person name="Boedeker C."/>
            <person name="Pinto D."/>
            <person name="Vollmers J."/>
            <person name="Rivas-Marin E."/>
            <person name="Kohn T."/>
            <person name="Peeters S.H."/>
            <person name="Heuer A."/>
            <person name="Rast P."/>
            <person name="Oberbeckmann S."/>
            <person name="Bunk B."/>
            <person name="Jeske O."/>
            <person name="Meyerdierks A."/>
            <person name="Storesund J.E."/>
            <person name="Kallscheuer N."/>
            <person name="Luecker S."/>
            <person name="Lage O.M."/>
            <person name="Pohl T."/>
            <person name="Merkel B.J."/>
            <person name="Hornburger P."/>
            <person name="Mueller R.-W."/>
            <person name="Bruemmer F."/>
            <person name="Labrenz M."/>
            <person name="Spormann A.M."/>
            <person name="Op den Camp H."/>
            <person name="Overmann J."/>
            <person name="Amann R."/>
            <person name="Jetten M.S.M."/>
            <person name="Mascher T."/>
            <person name="Medema M.H."/>
            <person name="Devos D.P."/>
            <person name="Kaster A.-K."/>
            <person name="Ovreas L."/>
            <person name="Rohde M."/>
            <person name="Galperin M.Y."/>
            <person name="Jogler C."/>
        </authorList>
    </citation>
    <scope>NUCLEOTIDE SEQUENCE [LARGE SCALE GENOMIC DNA]</scope>
    <source>
        <strain evidence="3 4">I41</strain>
    </source>
</reference>
<organism evidence="3 4">
    <name type="scientific">Lacipirellula limnantheis</name>
    <dbReference type="NCBI Taxonomy" id="2528024"/>
    <lineage>
        <taxon>Bacteria</taxon>
        <taxon>Pseudomonadati</taxon>
        <taxon>Planctomycetota</taxon>
        <taxon>Planctomycetia</taxon>
        <taxon>Pirellulales</taxon>
        <taxon>Lacipirellulaceae</taxon>
        <taxon>Lacipirellula</taxon>
    </lineage>
</organism>
<feature type="transmembrane region" description="Helical" evidence="1">
    <location>
        <begin position="207"/>
        <end position="230"/>
    </location>
</feature>
<accession>A0A517TS69</accession>
<dbReference type="GO" id="GO:0004175">
    <property type="term" value="F:endopeptidase activity"/>
    <property type="evidence" value="ECO:0007669"/>
    <property type="project" value="UniProtKB-ARBA"/>
</dbReference>
<dbReference type="KEGG" id="llh:I41_03640"/>
<sequence>MEASADSDIPAGVPESKRWLFEGEAPPLPRGIWGRWPALTFVLPFVVYMLVGMFEPGPPKTFQPAKPGETPKVGKLGHPIGIVGEDGLRRDADGHVIDAETELDENGYIQMPYAYYPRVYTIKIIATVVAMILVIPGYLSFPLRLNWIGIAVGVVGVALWIGICKLGLEQRLLVPLGLGSLVDMGARTGFNPLEQLKENPSWAYQFLAIRLLGLAIIVPIIEEFFLRGFLIRFVMDIDWFKIPFGRVDKLGLITSVAFPMLMHPGELFAAFVWFSLVTWLMIRTKNIWDCVAAHAVTNGLLGAWVIWSGDWWLM</sequence>
<keyword evidence="3" id="KW-0378">Hydrolase</keyword>